<evidence type="ECO:0000256" key="1">
    <source>
        <dbReference type="SAM" id="MobiDB-lite"/>
    </source>
</evidence>
<name>A6JMY7_RAT</name>
<sequence length="110" mass="12388">MGRKRKTRMTKNGKAPALLNQQCTSLVLLPGVTKTSPQQLHKWPTRSHMPPWTNMFLQERSISNSLASDQRPDPCHLSSSSSSSTCAPSRMLPRQNQLKHLLQSLLNLEI</sequence>
<organism evidence="2 3">
    <name type="scientific">Rattus norvegicus</name>
    <name type="common">Rat</name>
    <dbReference type="NCBI Taxonomy" id="10116"/>
    <lineage>
        <taxon>Eukaryota</taxon>
        <taxon>Metazoa</taxon>
        <taxon>Chordata</taxon>
        <taxon>Craniata</taxon>
        <taxon>Vertebrata</taxon>
        <taxon>Euteleostomi</taxon>
        <taxon>Mammalia</taxon>
        <taxon>Eutheria</taxon>
        <taxon>Euarchontoglires</taxon>
        <taxon>Glires</taxon>
        <taxon>Rodentia</taxon>
        <taxon>Myomorpha</taxon>
        <taxon>Muroidea</taxon>
        <taxon>Muridae</taxon>
        <taxon>Murinae</taxon>
        <taxon>Rattus</taxon>
    </lineage>
</organism>
<reference evidence="3" key="1">
    <citation type="submission" date="2005-09" db="EMBL/GenBank/DDBJ databases">
        <authorList>
            <person name="Mural R.J."/>
            <person name="Li P.W."/>
            <person name="Adams M.D."/>
            <person name="Amanatides P.G."/>
            <person name="Baden-Tillson H."/>
            <person name="Barnstead M."/>
            <person name="Chin S.H."/>
            <person name="Dew I."/>
            <person name="Evans C.A."/>
            <person name="Ferriera S."/>
            <person name="Flanigan M."/>
            <person name="Fosler C."/>
            <person name="Glodek A."/>
            <person name="Gu Z."/>
            <person name="Holt R.A."/>
            <person name="Jennings D."/>
            <person name="Kraft C.L."/>
            <person name="Lu F."/>
            <person name="Nguyen T."/>
            <person name="Nusskern D.R."/>
            <person name="Pfannkoch C.M."/>
            <person name="Sitter C."/>
            <person name="Sutton G.G."/>
            <person name="Venter J.C."/>
            <person name="Wang Z."/>
            <person name="Woodage T."/>
            <person name="Zheng X.H."/>
            <person name="Zhong F."/>
        </authorList>
    </citation>
    <scope>NUCLEOTIDE SEQUENCE [LARGE SCALE GENOMIC DNA]</scope>
    <source>
        <strain>BN</strain>
        <strain evidence="3">Sprague-Dawley</strain>
    </source>
</reference>
<accession>A6JMY7</accession>
<dbReference type="Proteomes" id="UP000234681">
    <property type="component" value="Chromosome 2"/>
</dbReference>
<evidence type="ECO:0000313" key="4">
    <source>
        <dbReference type="RGD" id="620641"/>
    </source>
</evidence>
<evidence type="ECO:0000313" key="2">
    <source>
        <dbReference type="EMBL" id="EDL82636.1"/>
    </source>
</evidence>
<dbReference type="AlphaFoldDB" id="A6JMY7"/>
<feature type="region of interest" description="Disordered" evidence="1">
    <location>
        <begin position="61"/>
        <end position="92"/>
    </location>
</feature>
<gene>
    <name evidence="2 4" type="primary">Dap</name>
    <name evidence="2" type="ORF">rCG_53343</name>
</gene>
<dbReference type="RGD" id="620641">
    <property type="gene designation" value="Dap"/>
</dbReference>
<evidence type="ECO:0000313" key="3">
    <source>
        <dbReference type="Proteomes" id="UP000234681"/>
    </source>
</evidence>
<protein>
    <submittedName>
        <fullName evidence="2">Death-associated protein</fullName>
    </submittedName>
</protein>
<dbReference type="EMBL" id="CH473992">
    <property type="protein sequence ID" value="EDL82636.1"/>
    <property type="molecule type" value="Genomic_DNA"/>
</dbReference>
<proteinExistence type="predicted"/>